<dbReference type="EMBL" id="BMUT01000006">
    <property type="protein sequence ID" value="GGX84026.1"/>
    <property type="molecule type" value="Genomic_DNA"/>
</dbReference>
<protein>
    <submittedName>
        <fullName evidence="2">Transcriptional regulator</fullName>
    </submittedName>
</protein>
<sequence length="281" mass="31195">MARGEGSGKFVSQSKFGWGFFGTELRRRREAAELTQQELGRRVFCSGAYIGQFETGIRKPQPDIAARIDAELGTDGYFARMCEELINNSPYASCFVEAAYLEGLAVTIREYAPTFMPGVLQTAAYARAVFLGFHPFVQEDALKSWVDARLERARILDRSTDPLFWAVLDEGVIRRRVGGTAVMHEQLMHVISLVRKRRIGVQVLPYEAGVPALGGMVSFMTFDDSPPVVYEEGHQSGSLLDDPVRVAQSERSYGLVRSAALSPEASLFLIESAAREYADDH</sequence>
<proteinExistence type="predicted"/>
<accession>A0ABQ2YGX9</accession>
<dbReference type="Pfam" id="PF19054">
    <property type="entry name" value="DUF5753"/>
    <property type="match status" value="1"/>
</dbReference>
<dbReference type="InterPro" id="IPR043917">
    <property type="entry name" value="DUF5753"/>
</dbReference>
<dbReference type="PROSITE" id="PS50943">
    <property type="entry name" value="HTH_CROC1"/>
    <property type="match status" value="1"/>
</dbReference>
<dbReference type="SUPFAM" id="SSF47413">
    <property type="entry name" value="lambda repressor-like DNA-binding domains"/>
    <property type="match status" value="1"/>
</dbReference>
<dbReference type="Proteomes" id="UP000659223">
    <property type="component" value="Unassembled WGS sequence"/>
</dbReference>
<feature type="domain" description="HTH cro/C1-type" evidence="1">
    <location>
        <begin position="25"/>
        <end position="78"/>
    </location>
</feature>
<gene>
    <name evidence="2" type="ORF">GCM10010324_32020</name>
</gene>
<dbReference type="Pfam" id="PF13560">
    <property type="entry name" value="HTH_31"/>
    <property type="match status" value="1"/>
</dbReference>
<evidence type="ECO:0000259" key="1">
    <source>
        <dbReference type="PROSITE" id="PS50943"/>
    </source>
</evidence>
<comment type="caution">
    <text evidence="2">The sequence shown here is derived from an EMBL/GenBank/DDBJ whole genome shotgun (WGS) entry which is preliminary data.</text>
</comment>
<evidence type="ECO:0000313" key="2">
    <source>
        <dbReference type="EMBL" id="GGX84026.1"/>
    </source>
</evidence>
<keyword evidence="3" id="KW-1185">Reference proteome</keyword>
<organism evidence="2 3">
    <name type="scientific">Streptomyces hiroshimensis</name>
    <dbReference type="NCBI Taxonomy" id="66424"/>
    <lineage>
        <taxon>Bacteria</taxon>
        <taxon>Bacillati</taxon>
        <taxon>Actinomycetota</taxon>
        <taxon>Actinomycetes</taxon>
        <taxon>Kitasatosporales</taxon>
        <taxon>Streptomycetaceae</taxon>
        <taxon>Streptomyces</taxon>
    </lineage>
</organism>
<dbReference type="InterPro" id="IPR001387">
    <property type="entry name" value="Cro/C1-type_HTH"/>
</dbReference>
<evidence type="ECO:0000313" key="3">
    <source>
        <dbReference type="Proteomes" id="UP000659223"/>
    </source>
</evidence>
<dbReference type="CDD" id="cd00093">
    <property type="entry name" value="HTH_XRE"/>
    <property type="match status" value="1"/>
</dbReference>
<name>A0ABQ2YGX9_9ACTN</name>
<reference evidence="3" key="1">
    <citation type="journal article" date="2019" name="Int. J. Syst. Evol. Microbiol.">
        <title>The Global Catalogue of Microorganisms (GCM) 10K type strain sequencing project: providing services to taxonomists for standard genome sequencing and annotation.</title>
        <authorList>
            <consortium name="The Broad Institute Genomics Platform"/>
            <consortium name="The Broad Institute Genome Sequencing Center for Infectious Disease"/>
            <person name="Wu L."/>
            <person name="Ma J."/>
        </authorList>
    </citation>
    <scope>NUCLEOTIDE SEQUENCE [LARGE SCALE GENOMIC DNA]</scope>
    <source>
        <strain evidence="3">JCM 4586</strain>
    </source>
</reference>
<dbReference type="SMART" id="SM00530">
    <property type="entry name" value="HTH_XRE"/>
    <property type="match status" value="1"/>
</dbReference>
<dbReference type="InterPro" id="IPR010982">
    <property type="entry name" value="Lambda_DNA-bd_dom_sf"/>
</dbReference>
<dbReference type="Gene3D" id="1.10.260.40">
    <property type="entry name" value="lambda repressor-like DNA-binding domains"/>
    <property type="match status" value="1"/>
</dbReference>